<dbReference type="InterPro" id="IPR036525">
    <property type="entry name" value="Tubulin/FtsZ_GTPase_sf"/>
</dbReference>
<feature type="domain" description="Tubulin/FtsZ 2-layer sandwich" evidence="5">
    <location>
        <begin position="246"/>
        <end position="367"/>
    </location>
</feature>
<keyword evidence="3" id="KW-0342">GTP-binding</keyword>
<dbReference type="GO" id="GO:0003924">
    <property type="term" value="F:GTPase activity"/>
    <property type="evidence" value="ECO:0007669"/>
    <property type="project" value="InterPro"/>
</dbReference>
<dbReference type="EMBL" id="LAZR01005035">
    <property type="protein sequence ID" value="KKN03415.1"/>
    <property type="molecule type" value="Genomic_DNA"/>
</dbReference>
<evidence type="ECO:0000313" key="6">
    <source>
        <dbReference type="EMBL" id="KKN03415.1"/>
    </source>
</evidence>
<dbReference type="SMART" id="SM00864">
    <property type="entry name" value="Tubulin"/>
    <property type="match status" value="1"/>
</dbReference>
<dbReference type="PANTHER" id="PTHR30314:SF3">
    <property type="entry name" value="MITOCHONDRIAL DIVISION PROTEIN FSZA"/>
    <property type="match status" value="1"/>
</dbReference>
<keyword evidence="2" id="KW-0547">Nucleotide-binding</keyword>
<dbReference type="InterPro" id="IPR045061">
    <property type="entry name" value="FtsZ/CetZ"/>
</dbReference>
<comment type="caution">
    <text evidence="6">The sequence shown here is derived from an EMBL/GenBank/DDBJ whole genome shotgun (WGS) entry which is preliminary data.</text>
</comment>
<accession>A0A0F9M7N4</accession>
<dbReference type="InterPro" id="IPR003008">
    <property type="entry name" value="Tubulin_FtsZ_GTPase"/>
</dbReference>
<evidence type="ECO:0000256" key="1">
    <source>
        <dbReference type="ARBA" id="ARBA00009690"/>
    </source>
</evidence>
<organism evidence="6">
    <name type="scientific">marine sediment metagenome</name>
    <dbReference type="NCBI Taxonomy" id="412755"/>
    <lineage>
        <taxon>unclassified sequences</taxon>
        <taxon>metagenomes</taxon>
        <taxon>ecological metagenomes</taxon>
    </lineage>
</organism>
<dbReference type="GO" id="GO:0032153">
    <property type="term" value="C:cell division site"/>
    <property type="evidence" value="ECO:0007669"/>
    <property type="project" value="TreeGrafter"/>
</dbReference>
<reference evidence="6" key="1">
    <citation type="journal article" date="2015" name="Nature">
        <title>Complex archaea that bridge the gap between prokaryotes and eukaryotes.</title>
        <authorList>
            <person name="Spang A."/>
            <person name="Saw J.H."/>
            <person name="Jorgensen S.L."/>
            <person name="Zaremba-Niedzwiedzka K."/>
            <person name="Martijn J."/>
            <person name="Lind A.E."/>
            <person name="van Eijk R."/>
            <person name="Schleper C."/>
            <person name="Guy L."/>
            <person name="Ettema T.J."/>
        </authorList>
    </citation>
    <scope>NUCLEOTIDE SEQUENCE</scope>
</reference>
<protein>
    <recommendedName>
        <fullName evidence="7">Tubulin/FtsZ GTPase domain-containing protein</fullName>
    </recommendedName>
</protein>
<proteinExistence type="inferred from homology"/>
<dbReference type="InterPro" id="IPR020805">
    <property type="entry name" value="Cell_div_FtsZ_CS"/>
</dbReference>
<dbReference type="Pfam" id="PF00091">
    <property type="entry name" value="Tubulin"/>
    <property type="match status" value="1"/>
</dbReference>
<dbReference type="SMART" id="SM00865">
    <property type="entry name" value="Tubulin_C"/>
    <property type="match status" value="1"/>
</dbReference>
<dbReference type="InterPro" id="IPR018316">
    <property type="entry name" value="Tubulin/FtsZ_2-layer-sand-dom"/>
</dbReference>
<dbReference type="SUPFAM" id="SSF52490">
    <property type="entry name" value="Tubulin nucleotide-binding domain-like"/>
    <property type="match status" value="1"/>
</dbReference>
<dbReference type="AlphaFoldDB" id="A0A0F9M7N4"/>
<dbReference type="Pfam" id="PF12327">
    <property type="entry name" value="FtsZ_C"/>
    <property type="match status" value="1"/>
</dbReference>
<dbReference type="SUPFAM" id="SSF55307">
    <property type="entry name" value="Tubulin C-terminal domain-like"/>
    <property type="match status" value="1"/>
</dbReference>
<dbReference type="PRINTS" id="PR00423">
    <property type="entry name" value="CELLDVISFTSZ"/>
</dbReference>
<dbReference type="CDD" id="cd02201">
    <property type="entry name" value="FtsZ_type1"/>
    <property type="match status" value="1"/>
</dbReference>
<dbReference type="PANTHER" id="PTHR30314">
    <property type="entry name" value="CELL DIVISION PROTEIN FTSZ-RELATED"/>
    <property type="match status" value="1"/>
</dbReference>
<evidence type="ECO:0008006" key="7">
    <source>
        <dbReference type="Google" id="ProtNLM"/>
    </source>
</evidence>
<evidence type="ECO:0000256" key="3">
    <source>
        <dbReference type="ARBA" id="ARBA00023134"/>
    </source>
</evidence>
<dbReference type="GO" id="GO:0051301">
    <property type="term" value="P:cell division"/>
    <property type="evidence" value="ECO:0007669"/>
    <property type="project" value="TreeGrafter"/>
</dbReference>
<dbReference type="InterPro" id="IPR024757">
    <property type="entry name" value="FtsZ_C"/>
</dbReference>
<evidence type="ECO:0000259" key="4">
    <source>
        <dbReference type="SMART" id="SM00864"/>
    </source>
</evidence>
<sequence>MSDNIFDIAELAKSRTSERERFNKIAKKNQNPNVNHNCDDDTFLENMLKILKVKSLVVGVGGAGNNTVSRLEDLGISNAETININTDAHDLYYSNSKHKVLIGKNCCQGQGSGNDPSVGGEAAEEDRDRLSKLLNGDIVFLTCGLGGGTGTGAAPIIAEEAKKNKAIVVTFCSFPFKSEGTQRGVRAREGLKNLAKYSDFLITVPNDNLLAIVGKIPMITGFKIMDEVLIRNIGEVVNLINNCGLVNIDFADVKRIFVKKEKYPSGLVGIAESVGGESDLIEKAKLALNNPLLEPDTSKVDRCIVSVTGDHTLSLSKVDSVISTITNGIPESAQLKFGVQNKPGMGSKVKIMVLANGPVSPYVQAAVDSDNGSSPLNMFGF</sequence>
<dbReference type="InterPro" id="IPR008280">
    <property type="entry name" value="Tub_FtsZ_C"/>
</dbReference>
<dbReference type="GO" id="GO:0005737">
    <property type="term" value="C:cytoplasm"/>
    <property type="evidence" value="ECO:0007669"/>
    <property type="project" value="TreeGrafter"/>
</dbReference>
<evidence type="ECO:0000259" key="5">
    <source>
        <dbReference type="SMART" id="SM00865"/>
    </source>
</evidence>
<dbReference type="PROSITE" id="PS01135">
    <property type="entry name" value="FTSZ_2"/>
    <property type="match status" value="1"/>
</dbReference>
<gene>
    <name evidence="6" type="ORF">LCGC14_1107860</name>
</gene>
<dbReference type="GO" id="GO:0005525">
    <property type="term" value="F:GTP binding"/>
    <property type="evidence" value="ECO:0007669"/>
    <property type="project" value="UniProtKB-KW"/>
</dbReference>
<comment type="similarity">
    <text evidence="1">Belongs to the FtsZ family.</text>
</comment>
<dbReference type="HAMAP" id="MF_00909">
    <property type="entry name" value="FtsZ"/>
    <property type="match status" value="1"/>
</dbReference>
<dbReference type="InterPro" id="IPR000158">
    <property type="entry name" value="Cell_div_FtsZ"/>
</dbReference>
<dbReference type="Gene3D" id="3.40.50.1440">
    <property type="entry name" value="Tubulin/FtsZ, GTPase domain"/>
    <property type="match status" value="1"/>
</dbReference>
<name>A0A0F9M7N4_9ZZZZ</name>
<feature type="domain" description="Tubulin/FtsZ GTPase" evidence="4">
    <location>
        <begin position="54"/>
        <end position="244"/>
    </location>
</feature>
<evidence type="ECO:0000256" key="2">
    <source>
        <dbReference type="ARBA" id="ARBA00022741"/>
    </source>
</evidence>